<accession>A0A1C2IC32</accession>
<reference evidence="2 4" key="1">
    <citation type="journal article" date="2016" name="Int. J. Mol. Sci.">
        <title>Comparative genomics of the extreme acidophile Acidithiobacillus thiooxidans reveals intraspecific divergence and niche adaptation.</title>
        <authorList>
            <person name="Zhang X."/>
            <person name="Feng X."/>
            <person name="Tao J."/>
            <person name="Ma L."/>
            <person name="Xiao Y."/>
            <person name="Liang Y."/>
            <person name="Liu X."/>
            <person name="Yin H."/>
        </authorList>
    </citation>
    <scope>NUCLEOTIDE SEQUENCE [LARGE SCALE GENOMIC DNA]</scope>
    <source>
        <strain evidence="2 4">A02</strain>
        <strain evidence="3">DXS-W</strain>
    </source>
</reference>
<gene>
    <name evidence="3" type="ORF">A6M23_04225</name>
    <name evidence="2" type="ORF">A6P07_08395</name>
</gene>
<sequence>MDATAGGDPDPGPNRSPGRFNRFYRPGPLLGAEQRGAAYEVRGQARTHIYCVDDQYMLYSFNLDNKGFWRKNAGPGSALAKEYPKLAVKGQWSIIRQ</sequence>
<keyword evidence="5" id="KW-1185">Reference proteome</keyword>
<organism evidence="2 4">
    <name type="scientific">Acidithiobacillus thiooxidans</name>
    <name type="common">Thiobacillus thiooxidans</name>
    <dbReference type="NCBI Taxonomy" id="930"/>
    <lineage>
        <taxon>Bacteria</taxon>
        <taxon>Pseudomonadati</taxon>
        <taxon>Pseudomonadota</taxon>
        <taxon>Acidithiobacillia</taxon>
        <taxon>Acidithiobacillales</taxon>
        <taxon>Acidithiobacillaceae</taxon>
        <taxon>Acidithiobacillus</taxon>
    </lineage>
</organism>
<evidence type="ECO:0000313" key="3">
    <source>
        <dbReference type="EMBL" id="OCX74949.1"/>
    </source>
</evidence>
<evidence type="ECO:0000313" key="4">
    <source>
        <dbReference type="Proteomes" id="UP000094893"/>
    </source>
</evidence>
<proteinExistence type="predicted"/>
<dbReference type="EMBL" id="LWSA01000102">
    <property type="protein sequence ID" value="OCX73551.1"/>
    <property type="molecule type" value="Genomic_DNA"/>
</dbReference>
<dbReference type="RefSeq" id="WP_024893727.1">
    <property type="nucleotide sequence ID" value="NZ_JAAOMO010000036.1"/>
</dbReference>
<feature type="region of interest" description="Disordered" evidence="1">
    <location>
        <begin position="1"/>
        <end position="24"/>
    </location>
</feature>
<protein>
    <submittedName>
        <fullName evidence="2">Uncharacterized protein</fullName>
    </submittedName>
</protein>
<dbReference type="EMBL" id="LWRY01000025">
    <property type="protein sequence ID" value="OCX74949.1"/>
    <property type="molecule type" value="Genomic_DNA"/>
</dbReference>
<dbReference type="Proteomes" id="UP000095008">
    <property type="component" value="Unassembled WGS sequence"/>
</dbReference>
<evidence type="ECO:0000313" key="2">
    <source>
        <dbReference type="EMBL" id="OCX73551.1"/>
    </source>
</evidence>
<evidence type="ECO:0000313" key="5">
    <source>
        <dbReference type="Proteomes" id="UP000095008"/>
    </source>
</evidence>
<comment type="caution">
    <text evidence="2">The sequence shown here is derived from an EMBL/GenBank/DDBJ whole genome shotgun (WGS) entry which is preliminary data.</text>
</comment>
<dbReference type="AlphaFoldDB" id="A0A1C2IC32"/>
<evidence type="ECO:0000256" key="1">
    <source>
        <dbReference type="SAM" id="MobiDB-lite"/>
    </source>
</evidence>
<dbReference type="Proteomes" id="UP000094893">
    <property type="component" value="Unassembled WGS sequence"/>
</dbReference>
<name>A0A1C2IC32_ACITH</name>